<proteinExistence type="predicted"/>
<dbReference type="AlphaFoldDB" id="A0AAV3YBA9"/>
<keyword evidence="2" id="KW-1185">Reference proteome</keyword>
<accession>A0AAV3YBA9</accession>
<organism evidence="1 2">
    <name type="scientific">Plakobranchus ocellatus</name>
    <dbReference type="NCBI Taxonomy" id="259542"/>
    <lineage>
        <taxon>Eukaryota</taxon>
        <taxon>Metazoa</taxon>
        <taxon>Spiralia</taxon>
        <taxon>Lophotrochozoa</taxon>
        <taxon>Mollusca</taxon>
        <taxon>Gastropoda</taxon>
        <taxon>Heterobranchia</taxon>
        <taxon>Euthyneura</taxon>
        <taxon>Panpulmonata</taxon>
        <taxon>Sacoglossa</taxon>
        <taxon>Placobranchoidea</taxon>
        <taxon>Plakobranchidae</taxon>
        <taxon>Plakobranchus</taxon>
    </lineage>
</organism>
<evidence type="ECO:0000313" key="2">
    <source>
        <dbReference type="Proteomes" id="UP000735302"/>
    </source>
</evidence>
<dbReference type="EMBL" id="BLXT01000774">
    <property type="protein sequence ID" value="GFN80039.1"/>
    <property type="molecule type" value="Genomic_DNA"/>
</dbReference>
<gene>
    <name evidence="1" type="ORF">PoB_000654500</name>
</gene>
<sequence length="98" mass="10811">MGYNDNKFGKGLHPCCTTSIYSDTIPPYYSVNSRKLAFTDAGLPYGETIGYFRFKPEKMCDCGKPAVTKLTECCSCEPGEYNPAEYAQDVCPSSQCCC</sequence>
<name>A0AAV3YBA9_9GAST</name>
<protein>
    <submittedName>
        <fullName evidence="1">Uncharacterized protein</fullName>
    </submittedName>
</protein>
<evidence type="ECO:0000313" key="1">
    <source>
        <dbReference type="EMBL" id="GFN80039.1"/>
    </source>
</evidence>
<dbReference type="Proteomes" id="UP000735302">
    <property type="component" value="Unassembled WGS sequence"/>
</dbReference>
<reference evidence="1 2" key="1">
    <citation type="journal article" date="2021" name="Elife">
        <title>Chloroplast acquisition without the gene transfer in kleptoplastic sea slugs, Plakobranchus ocellatus.</title>
        <authorList>
            <person name="Maeda T."/>
            <person name="Takahashi S."/>
            <person name="Yoshida T."/>
            <person name="Shimamura S."/>
            <person name="Takaki Y."/>
            <person name="Nagai Y."/>
            <person name="Toyoda A."/>
            <person name="Suzuki Y."/>
            <person name="Arimoto A."/>
            <person name="Ishii H."/>
            <person name="Satoh N."/>
            <person name="Nishiyama T."/>
            <person name="Hasebe M."/>
            <person name="Maruyama T."/>
            <person name="Minagawa J."/>
            <person name="Obokata J."/>
            <person name="Shigenobu S."/>
        </authorList>
    </citation>
    <scope>NUCLEOTIDE SEQUENCE [LARGE SCALE GENOMIC DNA]</scope>
</reference>
<comment type="caution">
    <text evidence="1">The sequence shown here is derived from an EMBL/GenBank/DDBJ whole genome shotgun (WGS) entry which is preliminary data.</text>
</comment>